<proteinExistence type="predicted"/>
<evidence type="ECO:0000313" key="2">
    <source>
        <dbReference type="Proteomes" id="UP000635828"/>
    </source>
</evidence>
<sequence>MMQGYRLDTAVGCSNYNSGVQLQQKFYEDGNIGTNIPNNTKHDMLYKEYGIINENTNKFFEKEKDMSFVGLLRTRSGMIAFADTKSTVVMSNGEKREEENRETKKMFRYSEGVLLSHGINLLHHYRDHKPVYMEEVLSQFFDIYEGDHFNSLGRNLYDFIKGKQLLIPEHGVCFFINAMKKDDSYAIECFQIDNMKIQWSTFCYPEVGAMYFGGAQCYQVLFQNIDGKRILRDNDNIRNIERRLVRCLQDAVKFYDEWLFYNPVGGNIKTEII</sequence>
<comment type="caution">
    <text evidence="1">The sequence shown here is derived from an EMBL/GenBank/DDBJ whole genome shotgun (WGS) entry which is preliminary data.</text>
</comment>
<keyword evidence="2" id="KW-1185">Reference proteome</keyword>
<dbReference type="EMBL" id="JACOOS010000005">
    <property type="protein sequence ID" value="MBC5677258.1"/>
    <property type="molecule type" value="Genomic_DNA"/>
</dbReference>
<protein>
    <submittedName>
        <fullName evidence="1">Uncharacterized protein</fullName>
    </submittedName>
</protein>
<accession>A0ABR7FPX3</accession>
<organism evidence="1 2">
    <name type="scientific">Anaerostipes hominis</name>
    <name type="common">ex Liu et al. 2021</name>
    <dbReference type="NCBI Taxonomy" id="2763018"/>
    <lineage>
        <taxon>Bacteria</taxon>
        <taxon>Bacillati</taxon>
        <taxon>Bacillota</taxon>
        <taxon>Clostridia</taxon>
        <taxon>Lachnospirales</taxon>
        <taxon>Lachnospiraceae</taxon>
        <taxon>Anaerostipes</taxon>
    </lineage>
</organism>
<dbReference type="RefSeq" id="WP_095142916.1">
    <property type="nucleotide sequence ID" value="NZ_JACOOS010000005.1"/>
</dbReference>
<name>A0ABR7FPX3_9FIRM</name>
<evidence type="ECO:0000313" key="1">
    <source>
        <dbReference type="EMBL" id="MBC5677258.1"/>
    </source>
</evidence>
<gene>
    <name evidence="1" type="ORF">H8S22_06430</name>
</gene>
<dbReference type="Proteomes" id="UP000635828">
    <property type="component" value="Unassembled WGS sequence"/>
</dbReference>
<reference evidence="1 2" key="1">
    <citation type="submission" date="2020-08" db="EMBL/GenBank/DDBJ databases">
        <title>Genome public.</title>
        <authorList>
            <person name="Liu C."/>
            <person name="Sun Q."/>
        </authorList>
    </citation>
    <scope>NUCLEOTIDE SEQUENCE [LARGE SCALE GENOMIC DNA]</scope>
    <source>
        <strain evidence="1 2">NSJ-7</strain>
    </source>
</reference>